<comment type="caution">
    <text evidence="6">The sequence shown here is derived from an EMBL/GenBank/DDBJ whole genome shotgun (WGS) entry which is preliminary data.</text>
</comment>
<dbReference type="InterPro" id="IPR015424">
    <property type="entry name" value="PyrdxlP-dep_Trfase"/>
</dbReference>
<evidence type="ECO:0008006" key="8">
    <source>
        <dbReference type="Google" id="ProtNLM"/>
    </source>
</evidence>
<name>A0A9P7FP57_9AGAR</name>
<keyword evidence="7" id="KW-1185">Reference proteome</keyword>
<dbReference type="OrthoDB" id="691673at2759"/>
<keyword evidence="4" id="KW-0808">Transferase</keyword>
<dbReference type="PANTHER" id="PTHR42790:SF19">
    <property type="entry name" value="KYNURENINE_ALPHA-AMINOADIPATE AMINOTRANSFERASE, MITOCHONDRIAL"/>
    <property type="match status" value="1"/>
</dbReference>
<dbReference type="SUPFAM" id="SSF53383">
    <property type="entry name" value="PLP-dependent transferases"/>
    <property type="match status" value="1"/>
</dbReference>
<evidence type="ECO:0000313" key="6">
    <source>
        <dbReference type="EMBL" id="KAG5635588.1"/>
    </source>
</evidence>
<keyword evidence="3" id="KW-0032">Aminotransferase</keyword>
<sequence>NLTHNTPGKNGVKALPAEFYTRFISDVAKSRKPSAIRSLFPLEKIPGLISLLAGNPNPSLFPFTSLNFTARSPSDENSEVSLSLTEEELARGLQYGATAGFEPLCDWIRGLQEYSHGRKSSEGWGLSIGSGSQDLLYKAIAALVNPGDSVLVESPVYA</sequence>
<dbReference type="InterPro" id="IPR015421">
    <property type="entry name" value="PyrdxlP-dep_Trfase_major"/>
</dbReference>
<keyword evidence="5" id="KW-0663">Pyridoxal phosphate</keyword>
<dbReference type="EMBL" id="JABCKV010003211">
    <property type="protein sequence ID" value="KAG5635588.1"/>
    <property type="molecule type" value="Genomic_DNA"/>
</dbReference>
<evidence type="ECO:0000256" key="2">
    <source>
        <dbReference type="ARBA" id="ARBA00007441"/>
    </source>
</evidence>
<dbReference type="Gene3D" id="3.40.640.10">
    <property type="entry name" value="Type I PLP-dependent aspartate aminotransferase-like (Major domain)"/>
    <property type="match status" value="1"/>
</dbReference>
<evidence type="ECO:0000256" key="1">
    <source>
        <dbReference type="ARBA" id="ARBA00001933"/>
    </source>
</evidence>
<evidence type="ECO:0000256" key="5">
    <source>
        <dbReference type="ARBA" id="ARBA00022898"/>
    </source>
</evidence>
<dbReference type="GO" id="GO:0008483">
    <property type="term" value="F:transaminase activity"/>
    <property type="evidence" value="ECO:0007669"/>
    <property type="project" value="UniProtKB-KW"/>
</dbReference>
<reference evidence="6" key="2">
    <citation type="submission" date="2021-10" db="EMBL/GenBank/DDBJ databases">
        <title>Phylogenomics reveals ancestral predisposition of the termite-cultivated fungus Termitomyces towards a domesticated lifestyle.</title>
        <authorList>
            <person name="Auxier B."/>
            <person name="Grum-Grzhimaylo A."/>
            <person name="Cardenas M.E."/>
            <person name="Lodge J.D."/>
            <person name="Laessoe T."/>
            <person name="Pedersen O."/>
            <person name="Smith M.E."/>
            <person name="Kuyper T.W."/>
            <person name="Franco-Molano E.A."/>
            <person name="Baroni T.J."/>
            <person name="Aanen D.K."/>
        </authorList>
    </citation>
    <scope>NUCLEOTIDE SEQUENCE</scope>
    <source>
        <strain evidence="6">AP01</strain>
        <tissue evidence="6">Mycelium</tissue>
    </source>
</reference>
<evidence type="ECO:0000313" key="7">
    <source>
        <dbReference type="Proteomes" id="UP000775547"/>
    </source>
</evidence>
<evidence type="ECO:0000256" key="3">
    <source>
        <dbReference type="ARBA" id="ARBA00022576"/>
    </source>
</evidence>
<protein>
    <recommendedName>
        <fullName evidence="8">Aminotransferase class I/classII domain-containing protein</fullName>
    </recommendedName>
</protein>
<feature type="non-terminal residue" evidence="6">
    <location>
        <position position="1"/>
    </location>
</feature>
<organism evidence="6 7">
    <name type="scientific">Asterophora parasitica</name>
    <dbReference type="NCBI Taxonomy" id="117018"/>
    <lineage>
        <taxon>Eukaryota</taxon>
        <taxon>Fungi</taxon>
        <taxon>Dikarya</taxon>
        <taxon>Basidiomycota</taxon>
        <taxon>Agaricomycotina</taxon>
        <taxon>Agaricomycetes</taxon>
        <taxon>Agaricomycetidae</taxon>
        <taxon>Agaricales</taxon>
        <taxon>Tricholomatineae</taxon>
        <taxon>Lyophyllaceae</taxon>
        <taxon>Asterophora</taxon>
    </lineage>
</organism>
<dbReference type="PANTHER" id="PTHR42790">
    <property type="entry name" value="AMINOTRANSFERASE"/>
    <property type="match status" value="1"/>
</dbReference>
<comment type="similarity">
    <text evidence="2">Belongs to the class-I pyridoxal-phosphate-dependent aminotransferase family.</text>
</comment>
<accession>A0A9P7FP57</accession>
<feature type="non-terminal residue" evidence="6">
    <location>
        <position position="158"/>
    </location>
</feature>
<dbReference type="InterPro" id="IPR050859">
    <property type="entry name" value="Class-I_PLP-dep_aminotransf"/>
</dbReference>
<comment type="cofactor">
    <cofactor evidence="1">
        <name>pyridoxal 5'-phosphate</name>
        <dbReference type="ChEBI" id="CHEBI:597326"/>
    </cofactor>
</comment>
<reference evidence="6" key="1">
    <citation type="submission" date="2020-07" db="EMBL/GenBank/DDBJ databases">
        <authorList>
            <person name="Nieuwenhuis M."/>
            <person name="Van De Peppel L.J.J."/>
        </authorList>
    </citation>
    <scope>NUCLEOTIDE SEQUENCE</scope>
    <source>
        <strain evidence="6">AP01</strain>
        <tissue evidence="6">Mycelium</tissue>
    </source>
</reference>
<dbReference type="Proteomes" id="UP000775547">
    <property type="component" value="Unassembled WGS sequence"/>
</dbReference>
<dbReference type="AlphaFoldDB" id="A0A9P7FP57"/>
<dbReference type="GO" id="GO:1901605">
    <property type="term" value="P:alpha-amino acid metabolic process"/>
    <property type="evidence" value="ECO:0007669"/>
    <property type="project" value="TreeGrafter"/>
</dbReference>
<evidence type="ECO:0000256" key="4">
    <source>
        <dbReference type="ARBA" id="ARBA00022679"/>
    </source>
</evidence>
<proteinExistence type="inferred from homology"/>
<gene>
    <name evidence="6" type="ORF">DXG03_005352</name>
</gene>